<dbReference type="GO" id="GO:0031581">
    <property type="term" value="P:hemidesmosome assembly"/>
    <property type="evidence" value="ECO:0007669"/>
    <property type="project" value="TreeGrafter"/>
</dbReference>
<comment type="caution">
    <text evidence="1">The sequence shown here is derived from an EMBL/GenBank/DDBJ whole genome shotgun (WGS) entry which is preliminary data.</text>
</comment>
<dbReference type="GO" id="GO:0005925">
    <property type="term" value="C:focal adhesion"/>
    <property type="evidence" value="ECO:0007669"/>
    <property type="project" value="TreeGrafter"/>
</dbReference>
<dbReference type="EMBL" id="QXTE01013640">
    <property type="protein sequence ID" value="TFJ95134.1"/>
    <property type="molecule type" value="Genomic_DNA"/>
</dbReference>
<gene>
    <name evidence="1" type="ORF">DR999_PMT23441</name>
</gene>
<reference evidence="1 2" key="2">
    <citation type="submission" date="2019-04" db="EMBL/GenBank/DDBJ databases">
        <title>The genome sequence of big-headed turtle.</title>
        <authorList>
            <person name="Gong S."/>
        </authorList>
    </citation>
    <scope>NUCLEOTIDE SEQUENCE [LARGE SCALE GENOMIC DNA]</scope>
    <source>
        <strain evidence="1">DO16091913</strain>
        <tissue evidence="1">Muscle</tissue>
    </source>
</reference>
<dbReference type="PANTHER" id="PTHR23169:SF24">
    <property type="entry name" value="DYSTONIN"/>
    <property type="match status" value="1"/>
</dbReference>
<name>A0A4D9DCD2_9SAUR</name>
<organism evidence="1 2">
    <name type="scientific">Platysternon megacephalum</name>
    <name type="common">big-headed turtle</name>
    <dbReference type="NCBI Taxonomy" id="55544"/>
    <lineage>
        <taxon>Eukaryota</taxon>
        <taxon>Metazoa</taxon>
        <taxon>Chordata</taxon>
        <taxon>Craniata</taxon>
        <taxon>Vertebrata</taxon>
        <taxon>Euteleostomi</taxon>
        <taxon>Archelosauria</taxon>
        <taxon>Testudinata</taxon>
        <taxon>Testudines</taxon>
        <taxon>Cryptodira</taxon>
        <taxon>Durocryptodira</taxon>
        <taxon>Testudinoidea</taxon>
        <taxon>Platysternidae</taxon>
        <taxon>Platysternon</taxon>
    </lineage>
</organism>
<dbReference type="STRING" id="55544.A0A4D9DCD2"/>
<accession>A0A4D9DCD2</accession>
<dbReference type="GO" id="GO:0045104">
    <property type="term" value="P:intermediate filament cytoskeleton organization"/>
    <property type="evidence" value="ECO:0007669"/>
    <property type="project" value="InterPro"/>
</dbReference>
<dbReference type="GO" id="GO:0005737">
    <property type="term" value="C:cytoplasm"/>
    <property type="evidence" value="ECO:0007669"/>
    <property type="project" value="TreeGrafter"/>
</dbReference>
<dbReference type="GO" id="GO:0042060">
    <property type="term" value="P:wound healing"/>
    <property type="evidence" value="ECO:0007669"/>
    <property type="project" value="TreeGrafter"/>
</dbReference>
<dbReference type="InterPro" id="IPR043197">
    <property type="entry name" value="Plakin"/>
</dbReference>
<dbReference type="SUPFAM" id="SSF46966">
    <property type="entry name" value="Spectrin repeat"/>
    <property type="match status" value="1"/>
</dbReference>
<keyword evidence="2" id="KW-1185">Reference proteome</keyword>
<evidence type="ECO:0000313" key="2">
    <source>
        <dbReference type="Proteomes" id="UP000297703"/>
    </source>
</evidence>
<dbReference type="OrthoDB" id="10016565at2759"/>
<dbReference type="GO" id="GO:0016020">
    <property type="term" value="C:membrane"/>
    <property type="evidence" value="ECO:0007669"/>
    <property type="project" value="TreeGrafter"/>
</dbReference>
<proteinExistence type="predicted"/>
<reference evidence="1 2" key="1">
    <citation type="submission" date="2019-04" db="EMBL/GenBank/DDBJ databases">
        <title>Draft genome of the big-headed turtle Platysternon megacephalum.</title>
        <authorList>
            <person name="Gong S."/>
        </authorList>
    </citation>
    <scope>NUCLEOTIDE SEQUENCE [LARGE SCALE GENOMIC DNA]</scope>
    <source>
        <strain evidence="1">DO16091913</strain>
        <tissue evidence="1">Muscle</tissue>
    </source>
</reference>
<sequence length="94" mass="10744">MLARCPGSAETNVEQDINNLKVKWDSVQTKLSERKAKLEEALNLAMEFHNSLQDFINWLTQAEQTLNVASRPSLILDTVLFQIDEHKVCEETDV</sequence>
<dbReference type="Gene3D" id="1.20.58.60">
    <property type="match status" value="1"/>
</dbReference>
<dbReference type="GO" id="GO:0008017">
    <property type="term" value="F:microtubule binding"/>
    <property type="evidence" value="ECO:0007669"/>
    <property type="project" value="TreeGrafter"/>
</dbReference>
<dbReference type="AlphaFoldDB" id="A0A4D9DCD2"/>
<dbReference type="Proteomes" id="UP000297703">
    <property type="component" value="Unassembled WGS sequence"/>
</dbReference>
<protein>
    <submittedName>
        <fullName evidence="1">Acyl-CoA thioesterase II</fullName>
    </submittedName>
</protein>
<dbReference type="GO" id="GO:0005882">
    <property type="term" value="C:intermediate filament"/>
    <property type="evidence" value="ECO:0007669"/>
    <property type="project" value="TreeGrafter"/>
</dbReference>
<dbReference type="GO" id="GO:0005198">
    <property type="term" value="F:structural molecule activity"/>
    <property type="evidence" value="ECO:0007669"/>
    <property type="project" value="TreeGrafter"/>
</dbReference>
<dbReference type="GO" id="GO:0030056">
    <property type="term" value="C:hemidesmosome"/>
    <property type="evidence" value="ECO:0007669"/>
    <property type="project" value="TreeGrafter"/>
</dbReference>
<dbReference type="PANTHER" id="PTHR23169">
    <property type="entry name" value="ENVOPLAKIN"/>
    <property type="match status" value="1"/>
</dbReference>
<evidence type="ECO:0000313" key="1">
    <source>
        <dbReference type="EMBL" id="TFJ95134.1"/>
    </source>
</evidence>